<evidence type="ECO:0000313" key="3">
    <source>
        <dbReference type="Proteomes" id="UP000286075"/>
    </source>
</evidence>
<keyword evidence="1" id="KW-1133">Transmembrane helix</keyword>
<evidence type="ECO:0000256" key="1">
    <source>
        <dbReference type="SAM" id="Phobius"/>
    </source>
</evidence>
<proteinExistence type="predicted"/>
<accession>A0A413GK51</accession>
<dbReference type="OrthoDB" id="1041658at2"/>
<sequence length="199" mass="23416">MDVEKSYPAYHFVYVIIVFALENNTAFNLLLKDRNKMAIIHFIRMQVECCLDVYACLLLRDKDRFFKHFLDGKPINKLSIGKQNLTAGYLCAELDKRYAGVAEIYKEGCKWVHPNKAIFRGSAPEWQRNNLYFIGYKNKRYCEDAQQLNDIYKDMLLVNQILYKLLQELILPYKKSDATQAIIGQFVKTKKKVGFKEYE</sequence>
<name>A0A413GK51_9BACE</name>
<organism evidence="2 3">
    <name type="scientific">Bacteroides stercorirosoris</name>
    <dbReference type="NCBI Taxonomy" id="871324"/>
    <lineage>
        <taxon>Bacteria</taxon>
        <taxon>Pseudomonadati</taxon>
        <taxon>Bacteroidota</taxon>
        <taxon>Bacteroidia</taxon>
        <taxon>Bacteroidales</taxon>
        <taxon>Bacteroidaceae</taxon>
        <taxon>Bacteroides</taxon>
    </lineage>
</organism>
<evidence type="ECO:0000313" key="2">
    <source>
        <dbReference type="EMBL" id="RGX71581.1"/>
    </source>
</evidence>
<keyword evidence="1" id="KW-0472">Membrane</keyword>
<gene>
    <name evidence="2" type="ORF">DXA68_23860</name>
</gene>
<protein>
    <submittedName>
        <fullName evidence="2">Uncharacterized protein</fullName>
    </submittedName>
</protein>
<dbReference type="AlphaFoldDB" id="A0A413GK51"/>
<reference evidence="2 3" key="1">
    <citation type="submission" date="2018-08" db="EMBL/GenBank/DDBJ databases">
        <title>A genome reference for cultivated species of the human gut microbiota.</title>
        <authorList>
            <person name="Zou Y."/>
            <person name="Xue W."/>
            <person name="Luo G."/>
        </authorList>
    </citation>
    <scope>NUCLEOTIDE SEQUENCE [LARGE SCALE GENOMIC DNA]</scope>
    <source>
        <strain evidence="2 3">OF03-9BH</strain>
    </source>
</reference>
<dbReference type="Proteomes" id="UP000286075">
    <property type="component" value="Unassembled WGS sequence"/>
</dbReference>
<keyword evidence="1" id="KW-0812">Transmembrane</keyword>
<dbReference type="EMBL" id="QSCF01000089">
    <property type="protein sequence ID" value="RGX71581.1"/>
    <property type="molecule type" value="Genomic_DNA"/>
</dbReference>
<comment type="caution">
    <text evidence="2">The sequence shown here is derived from an EMBL/GenBank/DDBJ whole genome shotgun (WGS) entry which is preliminary data.</text>
</comment>
<feature type="transmembrane region" description="Helical" evidence="1">
    <location>
        <begin position="12"/>
        <end position="31"/>
    </location>
</feature>